<dbReference type="PANTHER" id="PTHR32322">
    <property type="entry name" value="INNER MEMBRANE TRANSPORTER"/>
    <property type="match status" value="1"/>
</dbReference>
<feature type="transmembrane region" description="Helical" evidence="6">
    <location>
        <begin position="87"/>
        <end position="105"/>
    </location>
</feature>
<organism evidence="9 10">
    <name type="scientific">Acidipropionibacterium jensenii</name>
    <dbReference type="NCBI Taxonomy" id="1749"/>
    <lineage>
        <taxon>Bacteria</taxon>
        <taxon>Bacillati</taxon>
        <taxon>Actinomycetota</taxon>
        <taxon>Actinomycetes</taxon>
        <taxon>Propionibacteriales</taxon>
        <taxon>Propionibacteriaceae</taxon>
        <taxon>Acidipropionibacterium</taxon>
    </lineage>
</organism>
<keyword evidence="5 6" id="KW-0472">Membrane</keyword>
<dbReference type="OrthoDB" id="9815120at2"/>
<feature type="domain" description="EamA" evidence="7">
    <location>
        <begin position="2"/>
        <end position="124"/>
    </location>
</feature>
<keyword evidence="10" id="KW-1185">Reference proteome</keyword>
<dbReference type="InterPro" id="IPR037185">
    <property type="entry name" value="EmrE-like"/>
</dbReference>
<reference evidence="8" key="3">
    <citation type="journal article" date="2019" name="Microorganisms">
        <title>Red-Brown Pigmentation of Acidipropionibacterium jensenii Is Tied to Haemolytic Activity and cyl-Like Gene Cluster.</title>
        <authorList>
            <person name="Deptula P."/>
            <person name="Loivamaa I."/>
            <person name="Smolander O.P."/>
            <person name="Laine P."/>
            <person name="Roberts R.J."/>
            <person name="Piironen V."/>
            <person name="Paulin L."/>
            <person name="Savijoki K."/>
            <person name="Auvinen P."/>
            <person name="Varmanen P."/>
        </authorList>
    </citation>
    <scope>NUCLEOTIDE SEQUENCE</scope>
    <source>
        <strain evidence="8">JS280</strain>
    </source>
</reference>
<reference evidence="11" key="1">
    <citation type="submission" date="2017-12" db="EMBL/GenBank/DDBJ databases">
        <title>Whole genome sequencing of Acidipropionibacterium jensenii strains JS279 and JS280.</title>
        <authorList>
            <person name="Deptula P."/>
            <person name="Laine P."/>
            <person name="Smolander O.-P."/>
            <person name="Paulin L."/>
            <person name="Auvinen P."/>
            <person name="Varmanen P."/>
        </authorList>
    </citation>
    <scope>NUCLEOTIDE SEQUENCE [LARGE SCALE GENOMIC DNA]</scope>
    <source>
        <strain evidence="11">JS280</strain>
    </source>
</reference>
<evidence type="ECO:0000259" key="7">
    <source>
        <dbReference type="Pfam" id="PF00892"/>
    </source>
</evidence>
<evidence type="ECO:0000256" key="2">
    <source>
        <dbReference type="ARBA" id="ARBA00007362"/>
    </source>
</evidence>
<proteinExistence type="inferred from homology"/>
<dbReference type="KEGG" id="aji:C0Z10_07830"/>
<accession>A0A3S4WVJ0</accession>
<reference evidence="9 10" key="2">
    <citation type="submission" date="2018-12" db="EMBL/GenBank/DDBJ databases">
        <authorList>
            <consortium name="Pathogen Informatics"/>
        </authorList>
    </citation>
    <scope>NUCLEOTIDE SEQUENCE [LARGE SCALE GENOMIC DNA]</scope>
    <source>
        <strain evidence="9 10">NCTC13652</strain>
    </source>
</reference>
<feature type="transmembrane region" description="Helical" evidence="6">
    <location>
        <begin position="229"/>
        <end position="249"/>
    </location>
</feature>
<dbReference type="STRING" id="1122997.GCA_000425285_01921"/>
<dbReference type="AlphaFoldDB" id="A0A3S4WVJ0"/>
<sequence>MLASILSVQFGGAFAATLIPQIGPLGTVALRLTIASLILIPVARPSLRDHRTGRPHSASDWWRVVALAAALGAMNTAFYFSLRYLPIGVAVTIEFVGPMTMAALGSRTRRDYLAVLLAALGVVGVSGAVGADWAHVSIPGVLLALLAGACWALYAKASQAVGARWETLRGLTWAMLICAVVMLPLGIASAGVELIRPRHLLIGAAVALMSSALPYSLEMYALRKLSTKAYGILSGGDPAVAALAGLVVLGQTMGLPQILGMACVITASVLVLGRGRSAATATGEH</sequence>
<feature type="transmembrane region" description="Helical" evidence="6">
    <location>
        <begin position="25"/>
        <end position="43"/>
    </location>
</feature>
<keyword evidence="3 6" id="KW-0812">Transmembrane</keyword>
<keyword evidence="4 6" id="KW-1133">Transmembrane helix</keyword>
<dbReference type="Proteomes" id="UP000285875">
    <property type="component" value="Chromosome"/>
</dbReference>
<dbReference type="GO" id="GO:0016020">
    <property type="term" value="C:membrane"/>
    <property type="evidence" value="ECO:0007669"/>
    <property type="project" value="UniProtKB-SubCell"/>
</dbReference>
<feature type="transmembrane region" description="Helical" evidence="6">
    <location>
        <begin position="167"/>
        <end position="187"/>
    </location>
</feature>
<evidence type="ECO:0000256" key="4">
    <source>
        <dbReference type="ARBA" id="ARBA00022989"/>
    </source>
</evidence>
<evidence type="ECO:0000313" key="10">
    <source>
        <dbReference type="Proteomes" id="UP000277858"/>
    </source>
</evidence>
<feature type="transmembrane region" description="Helical" evidence="6">
    <location>
        <begin position="136"/>
        <end position="155"/>
    </location>
</feature>
<evidence type="ECO:0000313" key="8">
    <source>
        <dbReference type="EMBL" id="AZZ39675.1"/>
    </source>
</evidence>
<dbReference type="SUPFAM" id="SSF103481">
    <property type="entry name" value="Multidrug resistance efflux transporter EmrE"/>
    <property type="match status" value="2"/>
</dbReference>
<comment type="subcellular location">
    <subcellularLocation>
        <location evidence="1">Membrane</location>
        <topology evidence="1">Multi-pass membrane protein</topology>
    </subcellularLocation>
</comment>
<feature type="domain" description="EamA" evidence="7">
    <location>
        <begin position="139"/>
        <end position="272"/>
    </location>
</feature>
<evidence type="ECO:0000256" key="5">
    <source>
        <dbReference type="ARBA" id="ARBA00023136"/>
    </source>
</evidence>
<evidence type="ECO:0000256" key="3">
    <source>
        <dbReference type="ARBA" id="ARBA00022692"/>
    </source>
</evidence>
<dbReference type="PANTHER" id="PTHR32322:SF2">
    <property type="entry name" value="EAMA DOMAIN-CONTAINING PROTEIN"/>
    <property type="match status" value="1"/>
</dbReference>
<gene>
    <name evidence="9" type="primary">rhtA_1</name>
    <name evidence="8" type="ORF">C0Z10_07830</name>
    <name evidence="9" type="ORF">NCTC13652_00561</name>
</gene>
<comment type="similarity">
    <text evidence="2">Belongs to the EamA transporter family.</text>
</comment>
<dbReference type="InterPro" id="IPR000620">
    <property type="entry name" value="EamA_dom"/>
</dbReference>
<dbReference type="EMBL" id="CP025570">
    <property type="protein sequence ID" value="AZZ39675.1"/>
    <property type="molecule type" value="Genomic_DNA"/>
</dbReference>
<dbReference type="RefSeq" id="WP_036981904.1">
    <property type="nucleotide sequence ID" value="NZ_CP025570.1"/>
</dbReference>
<protein>
    <submittedName>
        <fullName evidence="8">EamA family transporter</fullName>
    </submittedName>
    <submittedName>
        <fullName evidence="9">Inner membrane transporter rhtA</fullName>
    </submittedName>
</protein>
<dbReference type="GeneID" id="82885955"/>
<dbReference type="Pfam" id="PF00892">
    <property type="entry name" value="EamA"/>
    <property type="match status" value="2"/>
</dbReference>
<feature type="transmembrane region" description="Helical" evidence="6">
    <location>
        <begin position="255"/>
        <end position="273"/>
    </location>
</feature>
<feature type="transmembrane region" description="Helical" evidence="6">
    <location>
        <begin position="64"/>
        <end position="81"/>
    </location>
</feature>
<dbReference type="Proteomes" id="UP000277858">
    <property type="component" value="Chromosome"/>
</dbReference>
<feature type="transmembrane region" description="Helical" evidence="6">
    <location>
        <begin position="112"/>
        <end position="130"/>
    </location>
</feature>
<evidence type="ECO:0000256" key="1">
    <source>
        <dbReference type="ARBA" id="ARBA00004141"/>
    </source>
</evidence>
<evidence type="ECO:0000313" key="11">
    <source>
        <dbReference type="Proteomes" id="UP000285875"/>
    </source>
</evidence>
<evidence type="ECO:0000313" key="9">
    <source>
        <dbReference type="EMBL" id="VEI02387.1"/>
    </source>
</evidence>
<feature type="transmembrane region" description="Helical" evidence="6">
    <location>
        <begin position="199"/>
        <end position="217"/>
    </location>
</feature>
<evidence type="ECO:0000256" key="6">
    <source>
        <dbReference type="SAM" id="Phobius"/>
    </source>
</evidence>
<name>A0A3S4WVJ0_9ACTN</name>
<dbReference type="EMBL" id="LR134473">
    <property type="protein sequence ID" value="VEI02387.1"/>
    <property type="molecule type" value="Genomic_DNA"/>
</dbReference>
<dbReference type="InterPro" id="IPR050638">
    <property type="entry name" value="AA-Vitamin_Transporters"/>
</dbReference>